<gene>
    <name evidence="2" type="ORF">PODLI_1B025583</name>
</gene>
<protein>
    <submittedName>
        <fullName evidence="2">Uncharacterized protein</fullName>
    </submittedName>
</protein>
<evidence type="ECO:0000313" key="2">
    <source>
        <dbReference type="EMBL" id="CAI5789422.1"/>
    </source>
</evidence>
<dbReference type="AlphaFoldDB" id="A0AA35L411"/>
<feature type="compositionally biased region" description="Basic and acidic residues" evidence="1">
    <location>
        <begin position="41"/>
        <end position="52"/>
    </location>
</feature>
<name>A0AA35L411_9SAUR</name>
<accession>A0AA35L411</accession>
<organism evidence="2 3">
    <name type="scientific">Podarcis lilfordi</name>
    <name type="common">Lilford's wall lizard</name>
    <dbReference type="NCBI Taxonomy" id="74358"/>
    <lineage>
        <taxon>Eukaryota</taxon>
        <taxon>Metazoa</taxon>
        <taxon>Chordata</taxon>
        <taxon>Craniata</taxon>
        <taxon>Vertebrata</taxon>
        <taxon>Euteleostomi</taxon>
        <taxon>Lepidosauria</taxon>
        <taxon>Squamata</taxon>
        <taxon>Bifurcata</taxon>
        <taxon>Unidentata</taxon>
        <taxon>Episquamata</taxon>
        <taxon>Laterata</taxon>
        <taxon>Lacertibaenia</taxon>
        <taxon>Lacertidae</taxon>
        <taxon>Podarcis</taxon>
    </lineage>
</organism>
<dbReference type="Proteomes" id="UP001178461">
    <property type="component" value="Chromosome 12"/>
</dbReference>
<proteinExistence type="predicted"/>
<evidence type="ECO:0000256" key="1">
    <source>
        <dbReference type="SAM" id="MobiDB-lite"/>
    </source>
</evidence>
<evidence type="ECO:0000313" key="3">
    <source>
        <dbReference type="Proteomes" id="UP001178461"/>
    </source>
</evidence>
<feature type="region of interest" description="Disordered" evidence="1">
    <location>
        <begin position="1"/>
        <end position="60"/>
    </location>
</feature>
<dbReference type="EMBL" id="OX395137">
    <property type="protein sequence ID" value="CAI5789422.1"/>
    <property type="molecule type" value="Genomic_DNA"/>
</dbReference>
<reference evidence="2" key="1">
    <citation type="submission" date="2022-12" db="EMBL/GenBank/DDBJ databases">
        <authorList>
            <person name="Alioto T."/>
            <person name="Alioto T."/>
            <person name="Gomez Garrido J."/>
        </authorList>
    </citation>
    <scope>NUCLEOTIDE SEQUENCE</scope>
</reference>
<feature type="compositionally biased region" description="Low complexity" evidence="1">
    <location>
        <begin position="1"/>
        <end position="19"/>
    </location>
</feature>
<keyword evidence="3" id="KW-1185">Reference proteome</keyword>
<sequence length="76" mass="8072">MWVQGVPVVNSSVRVSSSSAHPAKFGGGIAPRSRVDTLQGPEKKQRPKEGTSRNKVNRPETVLLSTAVKDAGICDT</sequence>